<proteinExistence type="predicted"/>
<evidence type="ECO:0000256" key="1">
    <source>
        <dbReference type="SAM" id="SignalP"/>
    </source>
</evidence>
<name>A0A1H7QY36_9PROT</name>
<dbReference type="InterPro" id="IPR013424">
    <property type="entry name" value="Ice-binding_C"/>
</dbReference>
<dbReference type="NCBIfam" id="TIGR02595">
    <property type="entry name" value="PEP_CTERM"/>
    <property type="match status" value="1"/>
</dbReference>
<sequence>MNSLSKLIITALAFGGSISTASAAGVVTDITASVGRLGLDVHGDTTASNVLNLSKTLNSLDPVTPVVTVGHTDGGSNYAVTENSINLPGQEWTNLHLPIKEPTIGVQGNVSASHNQSTLTDITLDSSIGSRNIDFTGALTASAAPAATFNLSLDDAGFRNASAVTLKQVPAIPEPETYAMLLAGLGLMGFIVKRRSKSTV</sequence>
<dbReference type="Pfam" id="PF07589">
    <property type="entry name" value="PEP-CTERM"/>
    <property type="match status" value="1"/>
</dbReference>
<dbReference type="RefSeq" id="WP_090829403.1">
    <property type="nucleotide sequence ID" value="NZ_FOBH01000014.1"/>
</dbReference>
<dbReference type="Proteomes" id="UP000198620">
    <property type="component" value="Unassembled WGS sequence"/>
</dbReference>
<feature type="domain" description="Ice-binding protein C-terminal" evidence="2">
    <location>
        <begin position="171"/>
        <end position="195"/>
    </location>
</feature>
<feature type="chain" id="PRO_5011674512" evidence="1">
    <location>
        <begin position="24"/>
        <end position="200"/>
    </location>
</feature>
<gene>
    <name evidence="3" type="ORF">SAMN05216387_1147</name>
</gene>
<evidence type="ECO:0000259" key="2">
    <source>
        <dbReference type="Pfam" id="PF07589"/>
    </source>
</evidence>
<protein>
    <submittedName>
        <fullName evidence="3">PEP-CTERM protein-sorting domain-containing protein</fullName>
    </submittedName>
</protein>
<reference evidence="3 4" key="1">
    <citation type="submission" date="2016-10" db="EMBL/GenBank/DDBJ databases">
        <authorList>
            <person name="de Groot N.N."/>
        </authorList>
    </citation>
    <scope>NUCLEOTIDE SEQUENCE [LARGE SCALE GENOMIC DNA]</scope>
    <source>
        <strain evidence="3 4">Nv1</strain>
    </source>
</reference>
<dbReference type="OrthoDB" id="571052at2"/>
<organism evidence="3 4">
    <name type="scientific">Nitrosovibrio tenuis</name>
    <dbReference type="NCBI Taxonomy" id="1233"/>
    <lineage>
        <taxon>Bacteria</taxon>
        <taxon>Pseudomonadati</taxon>
        <taxon>Pseudomonadota</taxon>
        <taxon>Betaproteobacteria</taxon>
        <taxon>Nitrosomonadales</taxon>
        <taxon>Nitrosomonadaceae</taxon>
        <taxon>Nitrosovibrio</taxon>
    </lineage>
</organism>
<feature type="signal peptide" evidence="1">
    <location>
        <begin position="1"/>
        <end position="23"/>
    </location>
</feature>
<keyword evidence="1" id="KW-0732">Signal</keyword>
<evidence type="ECO:0000313" key="4">
    <source>
        <dbReference type="Proteomes" id="UP000198620"/>
    </source>
</evidence>
<keyword evidence="4" id="KW-1185">Reference proteome</keyword>
<dbReference type="STRING" id="1233.SAMN05216387_1147"/>
<evidence type="ECO:0000313" key="3">
    <source>
        <dbReference type="EMBL" id="SEL52638.1"/>
    </source>
</evidence>
<dbReference type="AlphaFoldDB" id="A0A1H7QY36"/>
<dbReference type="EMBL" id="FOBH01000014">
    <property type="protein sequence ID" value="SEL52638.1"/>
    <property type="molecule type" value="Genomic_DNA"/>
</dbReference>
<accession>A0A1H7QY36</accession>